<dbReference type="AlphaFoldDB" id="A0A8K0G280"/>
<keyword evidence="4" id="KW-0539">Nucleus</keyword>
<comment type="subcellular location">
    <subcellularLocation>
        <location evidence="1">Nucleus</location>
        <location evidence="1">Nucleolus</location>
    </subcellularLocation>
</comment>
<feature type="compositionally biased region" description="Basic residues" evidence="6">
    <location>
        <begin position="418"/>
        <end position="430"/>
    </location>
</feature>
<feature type="compositionally biased region" description="Polar residues" evidence="6">
    <location>
        <begin position="323"/>
        <end position="336"/>
    </location>
</feature>
<evidence type="ECO:0000256" key="4">
    <source>
        <dbReference type="ARBA" id="ARBA00023242"/>
    </source>
</evidence>
<dbReference type="Proteomes" id="UP000801492">
    <property type="component" value="Unassembled WGS sequence"/>
</dbReference>
<keyword evidence="5" id="KW-0175">Coiled coil</keyword>
<gene>
    <name evidence="7" type="ORF">ILUMI_22823</name>
</gene>
<dbReference type="InterPro" id="IPR006709">
    <property type="entry name" value="SSU_processome_Utp14"/>
</dbReference>
<dbReference type="PANTHER" id="PTHR14150:SF12">
    <property type="entry name" value="U3 SMALL NUCLEOLAR RNA-ASSOCIATED PROTEIN 14 HOMOLOG A"/>
    <property type="match status" value="1"/>
</dbReference>
<accession>A0A8K0G280</accession>
<dbReference type="OrthoDB" id="277439at2759"/>
<comment type="caution">
    <text evidence="7">The sequence shown here is derived from an EMBL/GenBank/DDBJ whole genome shotgun (WGS) entry which is preliminary data.</text>
</comment>
<evidence type="ECO:0000256" key="5">
    <source>
        <dbReference type="SAM" id="Coils"/>
    </source>
</evidence>
<proteinExistence type="inferred from homology"/>
<evidence type="ECO:0008006" key="9">
    <source>
        <dbReference type="Google" id="ProtNLM"/>
    </source>
</evidence>
<evidence type="ECO:0000256" key="3">
    <source>
        <dbReference type="ARBA" id="ARBA00022553"/>
    </source>
</evidence>
<name>A0A8K0G280_IGNLU</name>
<evidence type="ECO:0000313" key="8">
    <source>
        <dbReference type="Proteomes" id="UP000801492"/>
    </source>
</evidence>
<feature type="region of interest" description="Disordered" evidence="6">
    <location>
        <begin position="411"/>
        <end position="430"/>
    </location>
</feature>
<feature type="region of interest" description="Disordered" evidence="6">
    <location>
        <begin position="305"/>
        <end position="336"/>
    </location>
</feature>
<keyword evidence="3" id="KW-0597">Phosphoprotein</keyword>
<evidence type="ECO:0000256" key="6">
    <source>
        <dbReference type="SAM" id="MobiDB-lite"/>
    </source>
</evidence>
<dbReference type="GO" id="GO:0006364">
    <property type="term" value="P:rRNA processing"/>
    <property type="evidence" value="ECO:0007669"/>
    <property type="project" value="InterPro"/>
</dbReference>
<dbReference type="EMBL" id="VTPC01090436">
    <property type="protein sequence ID" value="KAF2883321.1"/>
    <property type="molecule type" value="Genomic_DNA"/>
</dbReference>
<protein>
    <recommendedName>
        <fullName evidence="9">U3 small nucleolar RNA-associated protein 14 homolog A</fullName>
    </recommendedName>
</protein>
<dbReference type="GO" id="GO:0032040">
    <property type="term" value="C:small-subunit processome"/>
    <property type="evidence" value="ECO:0007669"/>
    <property type="project" value="InterPro"/>
</dbReference>
<reference evidence="7" key="1">
    <citation type="submission" date="2019-08" db="EMBL/GenBank/DDBJ databases">
        <title>The genome of the North American firefly Photinus pyralis.</title>
        <authorList>
            <consortium name="Photinus pyralis genome working group"/>
            <person name="Fallon T.R."/>
            <person name="Sander Lower S.E."/>
            <person name="Weng J.-K."/>
        </authorList>
    </citation>
    <scope>NUCLEOTIDE SEQUENCE</scope>
    <source>
        <strain evidence="7">TRF0915ILg1</strain>
        <tissue evidence="7">Whole body</tissue>
    </source>
</reference>
<dbReference type="PANTHER" id="PTHR14150">
    <property type="entry name" value="U3 SMALL NUCLEOLAR RNA-ASSOCIATED PROTEIN 14"/>
    <property type="match status" value="1"/>
</dbReference>
<evidence type="ECO:0000256" key="2">
    <source>
        <dbReference type="ARBA" id="ARBA00007774"/>
    </source>
</evidence>
<dbReference type="Pfam" id="PF04615">
    <property type="entry name" value="Utp14"/>
    <property type="match status" value="1"/>
</dbReference>
<comment type="similarity">
    <text evidence="2">Belongs to the UTP14 family.</text>
</comment>
<sequence length="744" mass="86433">MKDKSALRDRFTKTSKKRSQLVNDVLNLNKKPQLKKPSRTEPALQISEFNLVKSITGTQGVVHVNDLTKVLKKRAKHVEIGNKVSKAQHDTKTLPKPLEKSRADRIRRTVAFEGVKKQLDRWDAVVTSNRASNQLSFPLPNVKLEDNKNFTEFRLKTDLQKELEELEPKVEIFNLENEPKYSLTMQEMIERRKEMAKVRAVQSYKEAKARRQSKIKSKKYHRIQRREKIKQQMKEFELLQKTNPEEALKKLEEIEKVRAMERADLRHRSTGKWARNKQVQAKYDKESRQALAQQLTLSRELTQKLKVDESESEPEEEIKVDTGNANRNNPWTDLNKTPNEIEEFVSGYRKFWENKDKEIEEFSKDDDKNVSSFDQHKITNNDFVEANINKDHDIAEDNPKLQIKKQNVKEENNFQQKKSMKRGSKHTSRKIKVGTSNWEIDCVGESGDDNEITTRDIKIDLKKKLRKKYETFKKELQQEETNNKSKQATRKKKLQVKPIKNVSALKLHVIPTRPVVKEPLLESYGNILQKDKNGLDALETILKSNEPVTKELHKNTANIDPNDIAKVKPISLNTEVPDLLAVDLDDEEENADQNVDMLEAFKDDDIIAEFEKDKRAEIDKDKPKDINLTLPGWGSWGGTGIKLSKRKRGRFIVKFPKKFKRRDDNKGNLIINEKANKNIKPHMVSEVPFPFKKTKDFEASVRAPIGNTFVPETAFRKMIRPPVLTKMGTVIEPMTEDILLKKKK</sequence>
<feature type="coiled-coil region" evidence="5">
    <location>
        <begin position="462"/>
        <end position="489"/>
    </location>
</feature>
<evidence type="ECO:0000313" key="7">
    <source>
        <dbReference type="EMBL" id="KAF2883321.1"/>
    </source>
</evidence>
<evidence type="ECO:0000256" key="1">
    <source>
        <dbReference type="ARBA" id="ARBA00004604"/>
    </source>
</evidence>
<organism evidence="7 8">
    <name type="scientific">Ignelater luminosus</name>
    <name type="common">Cucubano</name>
    <name type="synonym">Pyrophorus luminosus</name>
    <dbReference type="NCBI Taxonomy" id="2038154"/>
    <lineage>
        <taxon>Eukaryota</taxon>
        <taxon>Metazoa</taxon>
        <taxon>Ecdysozoa</taxon>
        <taxon>Arthropoda</taxon>
        <taxon>Hexapoda</taxon>
        <taxon>Insecta</taxon>
        <taxon>Pterygota</taxon>
        <taxon>Neoptera</taxon>
        <taxon>Endopterygota</taxon>
        <taxon>Coleoptera</taxon>
        <taxon>Polyphaga</taxon>
        <taxon>Elateriformia</taxon>
        <taxon>Elateroidea</taxon>
        <taxon>Elateridae</taxon>
        <taxon>Agrypninae</taxon>
        <taxon>Pyrophorini</taxon>
        <taxon>Ignelater</taxon>
    </lineage>
</organism>
<keyword evidence="8" id="KW-1185">Reference proteome</keyword>